<feature type="region of interest" description="Disordered" evidence="1">
    <location>
        <begin position="1"/>
        <end position="56"/>
    </location>
</feature>
<gene>
    <name evidence="2" type="ORF">AB1Y20_004294</name>
</gene>
<reference evidence="2 3" key="1">
    <citation type="journal article" date="2024" name="Science">
        <title>Giant polyketide synthase enzymes in the biosynthesis of giant marine polyether toxins.</title>
        <authorList>
            <person name="Fallon T.R."/>
            <person name="Shende V.V."/>
            <person name="Wierzbicki I.H."/>
            <person name="Pendleton A.L."/>
            <person name="Watervoot N.F."/>
            <person name="Auber R.P."/>
            <person name="Gonzalez D.J."/>
            <person name="Wisecaver J.H."/>
            <person name="Moore B.S."/>
        </authorList>
    </citation>
    <scope>NUCLEOTIDE SEQUENCE [LARGE SCALE GENOMIC DNA]</scope>
    <source>
        <strain evidence="2 3">12B1</strain>
    </source>
</reference>
<comment type="caution">
    <text evidence="2">The sequence shown here is derived from an EMBL/GenBank/DDBJ whole genome shotgun (WGS) entry which is preliminary data.</text>
</comment>
<dbReference type="AlphaFoldDB" id="A0AB34IYX8"/>
<feature type="compositionally biased region" description="Basic and acidic residues" evidence="1">
    <location>
        <begin position="1"/>
        <end position="13"/>
    </location>
</feature>
<sequence length="328" mass="33370">MRSLEQVRTERLFQRGPSPAPPPFAAQLPAVAHSAGESSSAAFVPTPSEPSPSPSTASSLVADVLAYAASQNRAAVVTASAAVEPLPATTVGTPSHSHSLVRDVLAYAASQGTLVAKVTGTAAAAPVMVAAPSSSLVRDVLAYARAEADRVAAAEFAAATSGYAEGMARVRLLERAGRTLDALELSNSLIPPPPPPPMASRTLSPPVALPVGASSGVRGASSAVHARPRARAVVHPSTCALDDWRSLVDASDDPSSVATTSPVHVILEGMRDLNPGARRARAVAVVAAARLVPFMTIEMIASFLGCPQSELRALGPAFVAFSAAACVL</sequence>
<name>A0AB34IYX8_PRYPA</name>
<dbReference type="Proteomes" id="UP001515480">
    <property type="component" value="Unassembled WGS sequence"/>
</dbReference>
<evidence type="ECO:0000313" key="2">
    <source>
        <dbReference type="EMBL" id="KAL1508174.1"/>
    </source>
</evidence>
<accession>A0AB34IYX8</accession>
<evidence type="ECO:0000256" key="1">
    <source>
        <dbReference type="SAM" id="MobiDB-lite"/>
    </source>
</evidence>
<keyword evidence="3" id="KW-1185">Reference proteome</keyword>
<evidence type="ECO:0000313" key="3">
    <source>
        <dbReference type="Proteomes" id="UP001515480"/>
    </source>
</evidence>
<organism evidence="2 3">
    <name type="scientific">Prymnesium parvum</name>
    <name type="common">Toxic golden alga</name>
    <dbReference type="NCBI Taxonomy" id="97485"/>
    <lineage>
        <taxon>Eukaryota</taxon>
        <taxon>Haptista</taxon>
        <taxon>Haptophyta</taxon>
        <taxon>Prymnesiophyceae</taxon>
        <taxon>Prymnesiales</taxon>
        <taxon>Prymnesiaceae</taxon>
        <taxon>Prymnesium</taxon>
    </lineage>
</organism>
<protein>
    <submittedName>
        <fullName evidence="2">Uncharacterized protein</fullName>
    </submittedName>
</protein>
<proteinExistence type="predicted"/>
<dbReference type="EMBL" id="JBGBPQ010000016">
    <property type="protein sequence ID" value="KAL1508174.1"/>
    <property type="molecule type" value="Genomic_DNA"/>
</dbReference>